<feature type="domain" description="GH18" evidence="10">
    <location>
        <begin position="162"/>
        <end position="507"/>
    </location>
</feature>
<dbReference type="GO" id="GO:0005975">
    <property type="term" value="P:carbohydrate metabolic process"/>
    <property type="evidence" value="ECO:0007669"/>
    <property type="project" value="InterPro"/>
</dbReference>
<name>A0A4Z0YB54_9FIRM</name>
<sequence length="507" mass="54059">MLKWKKGCSALLIFVLMVSITSGSQLAEGGAVKSGTSTKTNETTRAGTVTANPLYVHETYAETSRVIGSLPQGVTAYIMNSYQGWHKITFNNGTGWVYGAYLKNIHAVNSPSSSVPSSSATGSSSSSGSSAPTSSGAASTSRSSATSSKPAAKLPASALPSKITAGYYANWSAHSGFTPDKIKASMINVVHYAFADIDANLKIAVNDPSVDYANFRKLTALKKKHPRLKTLITIGGWDGSARFSDAALTDARRKAFAKSCVAFIKEYGFDGVDIDWEYPVSGGAAGRAADKTNFTLLMRALRSALNAQAATDGKYYYLTFAGGSSDSYTRNVQLSQLASCVDYAVDMTYDMHGPWDTYSDLNAPLYTPTDSSPQYKASVVSSLQAWQNAGFPAKKLVMGLPFYGYLYNGVSAENNGLYSRFTSAKAIGYDSIVSNYLSKGLLSSFYPSEAKVPTLSGGSTFISYDDVSSIALKAQYSASHGLKGVAAWELSYDRNNTLLSAAYNNLH</sequence>
<keyword evidence="12" id="KW-1185">Reference proteome</keyword>
<keyword evidence="4" id="KW-0624">Polysaccharide degradation</keyword>
<evidence type="ECO:0000256" key="9">
    <source>
        <dbReference type="SAM" id="SignalP"/>
    </source>
</evidence>
<dbReference type="GO" id="GO:0008843">
    <property type="term" value="F:endochitinase activity"/>
    <property type="evidence" value="ECO:0007669"/>
    <property type="project" value="UniProtKB-EC"/>
</dbReference>
<dbReference type="AlphaFoldDB" id="A0A4Z0YB54"/>
<evidence type="ECO:0000259" key="10">
    <source>
        <dbReference type="PROSITE" id="PS51910"/>
    </source>
</evidence>
<evidence type="ECO:0000256" key="8">
    <source>
        <dbReference type="SAM" id="MobiDB-lite"/>
    </source>
</evidence>
<dbReference type="InterPro" id="IPR029070">
    <property type="entry name" value="Chitinase_insertion_sf"/>
</dbReference>
<dbReference type="SMART" id="SM00287">
    <property type="entry name" value="SH3b"/>
    <property type="match status" value="1"/>
</dbReference>
<evidence type="ECO:0000256" key="3">
    <source>
        <dbReference type="ARBA" id="ARBA00022801"/>
    </source>
</evidence>
<keyword evidence="4" id="KW-0146">Chitin degradation</keyword>
<comment type="similarity">
    <text evidence="7">Belongs to the glycosyl hydrolase 18 family.</text>
</comment>
<dbReference type="Pfam" id="PF00704">
    <property type="entry name" value="Glyco_hydro_18"/>
    <property type="match status" value="1"/>
</dbReference>
<dbReference type="InterPro" id="IPR050314">
    <property type="entry name" value="Glycosyl_Hydrlase_18"/>
</dbReference>
<gene>
    <name evidence="11" type="primary">chiA1</name>
    <name evidence="11" type="ORF">CAGA_16610</name>
</gene>
<evidence type="ECO:0000313" key="11">
    <source>
        <dbReference type="EMBL" id="TGJ76200.1"/>
    </source>
</evidence>
<evidence type="ECO:0000256" key="5">
    <source>
        <dbReference type="ARBA" id="ARBA00023295"/>
    </source>
</evidence>
<keyword evidence="3 6" id="KW-0378">Hydrolase</keyword>
<evidence type="ECO:0000256" key="6">
    <source>
        <dbReference type="RuleBase" id="RU000489"/>
    </source>
</evidence>
<dbReference type="InterPro" id="IPR003646">
    <property type="entry name" value="SH3-like_bac-type"/>
</dbReference>
<dbReference type="PROSITE" id="PS51910">
    <property type="entry name" value="GH18_2"/>
    <property type="match status" value="1"/>
</dbReference>
<reference evidence="11 12" key="1">
    <citation type="submission" date="2019-04" db="EMBL/GenBank/DDBJ databases">
        <authorList>
            <person name="Poehlein A."/>
            <person name="Bengelsdorf F.R."/>
            <person name="Duerre P."/>
            <person name="Daniel R."/>
        </authorList>
    </citation>
    <scope>NUCLEOTIDE SEQUENCE [LARGE SCALE GENOMIC DNA]</scope>
    <source>
        <strain evidence="11 12">BS-1</strain>
    </source>
</reference>
<dbReference type="Gene3D" id="2.30.30.40">
    <property type="entry name" value="SH3 Domains"/>
    <property type="match status" value="1"/>
</dbReference>
<dbReference type="PROSITE" id="PS01095">
    <property type="entry name" value="GH18_1"/>
    <property type="match status" value="1"/>
</dbReference>
<dbReference type="InterPro" id="IPR017853">
    <property type="entry name" value="GH"/>
</dbReference>
<dbReference type="Gene3D" id="3.20.20.80">
    <property type="entry name" value="Glycosidases"/>
    <property type="match status" value="1"/>
</dbReference>
<comment type="catalytic activity">
    <reaction evidence="1">
        <text>Random endo-hydrolysis of N-acetyl-beta-D-glucosaminide (1-&gt;4)-beta-linkages in chitin and chitodextrins.</text>
        <dbReference type="EC" id="3.2.1.14"/>
    </reaction>
</comment>
<evidence type="ECO:0000313" key="12">
    <source>
        <dbReference type="Proteomes" id="UP000297714"/>
    </source>
</evidence>
<keyword evidence="5 6" id="KW-0326">Glycosidase</keyword>
<dbReference type="SUPFAM" id="SSF51445">
    <property type="entry name" value="(Trans)glycosidases"/>
    <property type="match status" value="1"/>
</dbReference>
<accession>A0A4Z0YB54</accession>
<proteinExistence type="inferred from homology"/>
<dbReference type="InterPro" id="IPR001579">
    <property type="entry name" value="Glyco_hydro_18_chit_AS"/>
</dbReference>
<keyword evidence="4" id="KW-0119">Carbohydrate metabolism</keyword>
<feature type="chain" id="PRO_5039686743" description="chitinase" evidence="9">
    <location>
        <begin position="28"/>
        <end position="507"/>
    </location>
</feature>
<organism evidence="11 12">
    <name type="scientific">Caproiciproducens galactitolivorans</name>
    <dbReference type="NCBI Taxonomy" id="642589"/>
    <lineage>
        <taxon>Bacteria</taxon>
        <taxon>Bacillati</taxon>
        <taxon>Bacillota</taxon>
        <taxon>Clostridia</taxon>
        <taxon>Eubacteriales</taxon>
        <taxon>Acutalibacteraceae</taxon>
        <taxon>Caproiciproducens</taxon>
    </lineage>
</organism>
<dbReference type="CDD" id="cd06548">
    <property type="entry name" value="GH18_chitinase"/>
    <property type="match status" value="1"/>
</dbReference>
<evidence type="ECO:0000256" key="7">
    <source>
        <dbReference type="RuleBase" id="RU004453"/>
    </source>
</evidence>
<dbReference type="Proteomes" id="UP000297714">
    <property type="component" value="Unassembled WGS sequence"/>
</dbReference>
<protein>
    <recommendedName>
        <fullName evidence="2">chitinase</fullName>
        <ecNumber evidence="2">3.2.1.14</ecNumber>
    </recommendedName>
</protein>
<evidence type="ECO:0000256" key="1">
    <source>
        <dbReference type="ARBA" id="ARBA00000822"/>
    </source>
</evidence>
<dbReference type="InterPro" id="IPR011583">
    <property type="entry name" value="Chitinase_II/V-like_cat"/>
</dbReference>
<dbReference type="SMART" id="SM00636">
    <property type="entry name" value="Glyco_18"/>
    <property type="match status" value="1"/>
</dbReference>
<keyword evidence="9" id="KW-0732">Signal</keyword>
<dbReference type="RefSeq" id="WP_167875188.1">
    <property type="nucleotide sequence ID" value="NZ_SRMQ01000007.1"/>
</dbReference>
<dbReference type="GO" id="GO:0006032">
    <property type="term" value="P:chitin catabolic process"/>
    <property type="evidence" value="ECO:0007669"/>
    <property type="project" value="UniProtKB-KW"/>
</dbReference>
<evidence type="ECO:0000256" key="4">
    <source>
        <dbReference type="ARBA" id="ARBA00023024"/>
    </source>
</evidence>
<evidence type="ECO:0000256" key="2">
    <source>
        <dbReference type="ARBA" id="ARBA00012729"/>
    </source>
</evidence>
<dbReference type="GO" id="GO:0008061">
    <property type="term" value="F:chitin binding"/>
    <property type="evidence" value="ECO:0007669"/>
    <property type="project" value="InterPro"/>
</dbReference>
<dbReference type="Gene3D" id="3.10.50.10">
    <property type="match status" value="1"/>
</dbReference>
<dbReference type="InterPro" id="IPR001223">
    <property type="entry name" value="Glyco_hydro18_cat"/>
</dbReference>
<comment type="caution">
    <text evidence="11">The sequence shown here is derived from an EMBL/GenBank/DDBJ whole genome shotgun (WGS) entry which is preliminary data.</text>
</comment>
<feature type="signal peptide" evidence="9">
    <location>
        <begin position="1"/>
        <end position="27"/>
    </location>
</feature>
<dbReference type="EMBL" id="SRMQ01000007">
    <property type="protein sequence ID" value="TGJ76200.1"/>
    <property type="molecule type" value="Genomic_DNA"/>
</dbReference>
<feature type="region of interest" description="Disordered" evidence="8">
    <location>
        <begin position="112"/>
        <end position="151"/>
    </location>
</feature>
<dbReference type="PANTHER" id="PTHR11177:SF317">
    <property type="entry name" value="CHITINASE 12-RELATED"/>
    <property type="match status" value="1"/>
</dbReference>
<dbReference type="PANTHER" id="PTHR11177">
    <property type="entry name" value="CHITINASE"/>
    <property type="match status" value="1"/>
</dbReference>
<dbReference type="EC" id="3.2.1.14" evidence="2"/>